<evidence type="ECO:0000313" key="5">
    <source>
        <dbReference type="EMBL" id="NIJ13044.1"/>
    </source>
</evidence>
<dbReference type="Proteomes" id="UP000545493">
    <property type="component" value="Unassembled WGS sequence"/>
</dbReference>
<name>A0A7X5ZRN0_9PSEU</name>
<dbReference type="InterPro" id="IPR009057">
    <property type="entry name" value="Homeodomain-like_sf"/>
</dbReference>
<dbReference type="PANTHER" id="PTHR43280">
    <property type="entry name" value="ARAC-FAMILY TRANSCRIPTIONAL REGULATOR"/>
    <property type="match status" value="1"/>
</dbReference>
<protein>
    <submittedName>
        <fullName evidence="5">AraC-like DNA-binding protein</fullName>
    </submittedName>
</protein>
<dbReference type="EMBL" id="JAAOYM010000001">
    <property type="protein sequence ID" value="NIJ13044.1"/>
    <property type="molecule type" value="Genomic_DNA"/>
</dbReference>
<dbReference type="GO" id="GO:0003700">
    <property type="term" value="F:DNA-binding transcription factor activity"/>
    <property type="evidence" value="ECO:0007669"/>
    <property type="project" value="InterPro"/>
</dbReference>
<reference evidence="5 6" key="1">
    <citation type="submission" date="2020-03" db="EMBL/GenBank/DDBJ databases">
        <title>Sequencing the genomes of 1000 actinobacteria strains.</title>
        <authorList>
            <person name="Klenk H.-P."/>
        </authorList>
    </citation>
    <scope>NUCLEOTIDE SEQUENCE [LARGE SCALE GENOMIC DNA]</scope>
    <source>
        <strain evidence="5 6">DSM 45685</strain>
    </source>
</reference>
<dbReference type="PROSITE" id="PS00041">
    <property type="entry name" value="HTH_ARAC_FAMILY_1"/>
    <property type="match status" value="1"/>
</dbReference>
<dbReference type="GO" id="GO:0043565">
    <property type="term" value="F:sequence-specific DNA binding"/>
    <property type="evidence" value="ECO:0007669"/>
    <property type="project" value="InterPro"/>
</dbReference>
<gene>
    <name evidence="5" type="ORF">FHU38_003388</name>
</gene>
<dbReference type="AlphaFoldDB" id="A0A7X5ZRN0"/>
<dbReference type="InterPro" id="IPR018062">
    <property type="entry name" value="HTH_AraC-typ_CS"/>
</dbReference>
<feature type="domain" description="HTH araC/xylS-type" evidence="4">
    <location>
        <begin position="27"/>
        <end position="125"/>
    </location>
</feature>
<dbReference type="Gene3D" id="1.10.10.60">
    <property type="entry name" value="Homeodomain-like"/>
    <property type="match status" value="2"/>
</dbReference>
<dbReference type="InterPro" id="IPR018060">
    <property type="entry name" value="HTH_AraC"/>
</dbReference>
<dbReference type="PROSITE" id="PS01124">
    <property type="entry name" value="HTH_ARAC_FAMILY_2"/>
    <property type="match status" value="1"/>
</dbReference>
<evidence type="ECO:0000313" key="6">
    <source>
        <dbReference type="Proteomes" id="UP000545493"/>
    </source>
</evidence>
<dbReference type="PRINTS" id="PR00032">
    <property type="entry name" value="HTHARAC"/>
</dbReference>
<evidence type="ECO:0000256" key="3">
    <source>
        <dbReference type="ARBA" id="ARBA00023163"/>
    </source>
</evidence>
<proteinExistence type="predicted"/>
<dbReference type="RefSeq" id="WP_167172549.1">
    <property type="nucleotide sequence ID" value="NZ_JAAOYM010000001.1"/>
</dbReference>
<dbReference type="InterPro" id="IPR020449">
    <property type="entry name" value="Tscrpt_reg_AraC-type_HTH"/>
</dbReference>
<keyword evidence="2 5" id="KW-0238">DNA-binding</keyword>
<evidence type="ECO:0000256" key="2">
    <source>
        <dbReference type="ARBA" id="ARBA00023125"/>
    </source>
</evidence>
<evidence type="ECO:0000259" key="4">
    <source>
        <dbReference type="PROSITE" id="PS01124"/>
    </source>
</evidence>
<comment type="caution">
    <text evidence="5">The sequence shown here is derived from an EMBL/GenBank/DDBJ whole genome shotgun (WGS) entry which is preliminary data.</text>
</comment>
<evidence type="ECO:0000256" key="1">
    <source>
        <dbReference type="ARBA" id="ARBA00023015"/>
    </source>
</evidence>
<dbReference type="PANTHER" id="PTHR43280:SF28">
    <property type="entry name" value="HTH-TYPE TRANSCRIPTIONAL ACTIVATOR RHAS"/>
    <property type="match status" value="1"/>
</dbReference>
<accession>A0A7X5ZRN0</accession>
<keyword evidence="6" id="KW-1185">Reference proteome</keyword>
<dbReference type="SUPFAM" id="SSF46689">
    <property type="entry name" value="Homeodomain-like"/>
    <property type="match status" value="2"/>
</dbReference>
<dbReference type="SMART" id="SM00342">
    <property type="entry name" value="HTH_ARAC"/>
    <property type="match status" value="1"/>
</dbReference>
<keyword evidence="1" id="KW-0805">Transcription regulation</keyword>
<sequence>MKSEPLSLHTEGYSTEHVSDDRIAAVLRSVRSMRENIGDEHSLRNLAQSALLSPYHFHRVFRQVTASTPARFVAACRMEEAKLLLANSSDNVTDICMQVGYSSLGTFTSQFSRLVGMSPRRFRRLMSTFSADSCADVLAACGPTVSPPERTQVTGVIDGDSDCGPLAVVGLFPSGIPQESPAACAVVRVSGVVAFDGLPDGTYYPLAVSFRSSATVADSIGDASVDHCLIGVSSARVRISGGRAVNRDSFPLRLRRRRPIDPPLVLALPLLLAAGRPNAAA</sequence>
<keyword evidence="3" id="KW-0804">Transcription</keyword>
<organism evidence="5 6">
    <name type="scientific">Saccharomonospora amisosensis</name>
    <dbReference type="NCBI Taxonomy" id="1128677"/>
    <lineage>
        <taxon>Bacteria</taxon>
        <taxon>Bacillati</taxon>
        <taxon>Actinomycetota</taxon>
        <taxon>Actinomycetes</taxon>
        <taxon>Pseudonocardiales</taxon>
        <taxon>Pseudonocardiaceae</taxon>
        <taxon>Saccharomonospora</taxon>
    </lineage>
</organism>
<dbReference type="Pfam" id="PF12833">
    <property type="entry name" value="HTH_18"/>
    <property type="match status" value="1"/>
</dbReference>